<evidence type="ECO:0000256" key="2">
    <source>
        <dbReference type="ARBA" id="ARBA00009677"/>
    </source>
</evidence>
<keyword evidence="9" id="KW-0282">Flagellum</keyword>
<evidence type="ECO:0000259" key="7">
    <source>
        <dbReference type="Pfam" id="PF00460"/>
    </source>
</evidence>
<comment type="similarity">
    <text evidence="2">Belongs to the flagella basal body rod proteins family.</text>
</comment>
<name>A0ABV1I2B9_9FIRM</name>
<comment type="caution">
    <text evidence="9">The sequence shown here is derived from an EMBL/GenBank/DDBJ whole genome shotgun (WGS) entry which is preliminary data.</text>
</comment>
<dbReference type="InterPro" id="IPR001444">
    <property type="entry name" value="Flag_bb_rod_N"/>
</dbReference>
<dbReference type="Pfam" id="PF00460">
    <property type="entry name" value="Flg_bb_rod"/>
    <property type="match status" value="1"/>
</dbReference>
<dbReference type="PANTHER" id="PTHR30435:SF2">
    <property type="entry name" value="FLAGELLAR BASAL-BODY ROD PROTEIN FLGC"/>
    <property type="match status" value="1"/>
</dbReference>
<evidence type="ECO:0000256" key="1">
    <source>
        <dbReference type="ARBA" id="ARBA00004117"/>
    </source>
</evidence>
<evidence type="ECO:0000313" key="10">
    <source>
        <dbReference type="Proteomes" id="UP001470288"/>
    </source>
</evidence>
<keyword evidence="4 6" id="KW-0975">Bacterial flagellum</keyword>
<evidence type="ECO:0000256" key="3">
    <source>
        <dbReference type="ARBA" id="ARBA00017941"/>
    </source>
</evidence>
<keyword evidence="10" id="KW-1185">Reference proteome</keyword>
<keyword evidence="9" id="KW-0969">Cilium</keyword>
<dbReference type="PANTHER" id="PTHR30435">
    <property type="entry name" value="FLAGELLAR PROTEIN"/>
    <property type="match status" value="1"/>
</dbReference>
<sequence length="147" mass="16398">MSFLNSFDISVSGLTAQRQRLDTVAENIANAQTTRTADGGPYRRKIVSFEEKPASSFQEEFNSRLRRSGMEKGGVRVSQITEDQRDLIPVYDPDHPDANEEGYVMMPNVDLVKETVDGMAATRSYEANITAFNAIKMMSQKALEIGK</sequence>
<evidence type="ECO:0000256" key="6">
    <source>
        <dbReference type="RuleBase" id="RU362062"/>
    </source>
</evidence>
<dbReference type="GeneID" id="97191102"/>
<dbReference type="InterPro" id="IPR006299">
    <property type="entry name" value="FlgC"/>
</dbReference>
<dbReference type="NCBIfam" id="TIGR01395">
    <property type="entry name" value="FlgC"/>
    <property type="match status" value="1"/>
</dbReference>
<dbReference type="Pfam" id="PF06429">
    <property type="entry name" value="Flg_bbr_C"/>
    <property type="match status" value="1"/>
</dbReference>
<organism evidence="9 10">
    <name type="scientific">Hominiventricola aquisgranensis</name>
    <dbReference type="NCBI Taxonomy" id="3133164"/>
    <lineage>
        <taxon>Bacteria</taxon>
        <taxon>Bacillati</taxon>
        <taxon>Bacillota</taxon>
        <taxon>Clostridia</taxon>
        <taxon>Lachnospirales</taxon>
        <taxon>Lachnospiraceae</taxon>
        <taxon>Hominiventricola</taxon>
    </lineage>
</organism>
<evidence type="ECO:0000259" key="8">
    <source>
        <dbReference type="Pfam" id="PF06429"/>
    </source>
</evidence>
<feature type="domain" description="Flagellar basal-body/hook protein C-terminal" evidence="8">
    <location>
        <begin position="101"/>
        <end position="144"/>
    </location>
</feature>
<evidence type="ECO:0000256" key="4">
    <source>
        <dbReference type="ARBA" id="ARBA00023143"/>
    </source>
</evidence>
<dbReference type="EMBL" id="JBBMFC010000019">
    <property type="protein sequence ID" value="MEQ2579338.1"/>
    <property type="molecule type" value="Genomic_DNA"/>
</dbReference>
<keyword evidence="9" id="KW-0966">Cell projection</keyword>
<comment type="subunit">
    <text evidence="5 6">The basal body constitutes a major portion of the flagellar organelle and consists of four rings (L,P,S, and M) mounted on a central rod. The rod consists of about 26 subunits of FlgG in the distal portion, and FlgB, FlgC and FlgF are thought to build up the proximal portion of the rod with about 6 subunits each.</text>
</comment>
<feature type="domain" description="Flagellar basal body rod protein N-terminal" evidence="7">
    <location>
        <begin position="8"/>
        <end position="34"/>
    </location>
</feature>
<comment type="subcellular location">
    <subcellularLocation>
        <location evidence="1 6">Bacterial flagellum basal body</location>
    </subcellularLocation>
</comment>
<evidence type="ECO:0000256" key="5">
    <source>
        <dbReference type="ARBA" id="ARBA00025933"/>
    </source>
</evidence>
<reference evidence="9 10" key="1">
    <citation type="submission" date="2024-03" db="EMBL/GenBank/DDBJ databases">
        <title>Human intestinal bacterial collection.</title>
        <authorList>
            <person name="Pauvert C."/>
            <person name="Hitch T.C.A."/>
            <person name="Clavel T."/>
        </authorList>
    </citation>
    <scope>NUCLEOTIDE SEQUENCE [LARGE SCALE GENOMIC DNA]</scope>
    <source>
        <strain evidence="9 10">CLA-AA-H78B</strain>
    </source>
</reference>
<proteinExistence type="inferred from homology"/>
<evidence type="ECO:0000313" key="9">
    <source>
        <dbReference type="EMBL" id="MEQ2579338.1"/>
    </source>
</evidence>
<protein>
    <recommendedName>
        <fullName evidence="3 6">Flagellar basal-body rod protein FlgC</fullName>
    </recommendedName>
</protein>
<dbReference type="RefSeq" id="WP_054703331.1">
    <property type="nucleotide sequence ID" value="NZ_JBBMFC010000019.1"/>
</dbReference>
<dbReference type="InterPro" id="IPR010930">
    <property type="entry name" value="Flg_bb/hook_C_dom"/>
</dbReference>
<gene>
    <name evidence="9" type="primary">flgC</name>
    <name evidence="9" type="ORF">WMO62_10945</name>
</gene>
<accession>A0ABV1I2B9</accession>
<dbReference type="Proteomes" id="UP001470288">
    <property type="component" value="Unassembled WGS sequence"/>
</dbReference>